<protein>
    <submittedName>
        <fullName evidence="1">Sulfate permease</fullName>
    </submittedName>
</protein>
<keyword evidence="2" id="KW-1185">Reference proteome</keyword>
<evidence type="ECO:0000313" key="2">
    <source>
        <dbReference type="Proteomes" id="UP000308886"/>
    </source>
</evidence>
<dbReference type="Proteomes" id="UP000308886">
    <property type="component" value="Unassembled WGS sequence"/>
</dbReference>
<reference evidence="1" key="1">
    <citation type="submission" date="2019-04" db="EMBL/GenBank/DDBJ databases">
        <title>Microbes associate with the intestines of laboratory mice.</title>
        <authorList>
            <person name="Navarre W."/>
            <person name="Wong E."/>
            <person name="Huang K."/>
            <person name="Tropini C."/>
            <person name="Ng K."/>
            <person name="Yu B."/>
        </authorList>
    </citation>
    <scope>NUCLEOTIDE SEQUENCE</scope>
    <source>
        <strain evidence="1">NM73_A23</strain>
    </source>
</reference>
<gene>
    <name evidence="1" type="primary">sulP</name>
    <name evidence="1" type="ORF">E5358_11375</name>
</gene>
<comment type="caution">
    <text evidence="1">The sequence shown here is derived from an EMBL/GenBank/DDBJ whole genome shotgun (WGS) entry which is preliminary data.</text>
</comment>
<accession>A0AC61QN93</accession>
<name>A0AC61QN93_9BACT</name>
<proteinExistence type="predicted"/>
<organism evidence="1 2">
    <name type="scientific">Palleniella muris</name>
    <dbReference type="NCBI Taxonomy" id="3038145"/>
    <lineage>
        <taxon>Bacteria</taxon>
        <taxon>Pseudomonadati</taxon>
        <taxon>Bacteroidota</taxon>
        <taxon>Bacteroidia</taxon>
        <taxon>Bacteroidales</taxon>
        <taxon>Prevotellaceae</taxon>
        <taxon>Palleniella</taxon>
    </lineage>
</organism>
<evidence type="ECO:0000313" key="1">
    <source>
        <dbReference type="EMBL" id="TGX80973.1"/>
    </source>
</evidence>
<sequence>MYKPKLISCLKNYDKQTLVADIMAGIIVGIVALPLAIAFGIASGVSPEKGIITAIVAGFMISVFGGSKVQIGGPTGAFIVIIYGIIEQYGMSGLTIATLMAGVFLVLFGLLHLGTIIKYIPYPIVVGFTSGIAVTIFSTQMKDFFGLTIDKVPSDFIEKWICYFQNFDTIDLWSLGIGVLSVLIIVLLPKISKKIPGSLIAIIATTIVAIVLKQYAGVESIETIGDRFNISSELPGAEVPELSWLTIKGLVSPALTIAILGAIESLLSATVADGVIGDRHNSNNELIGQGLANLVCPLFGGIPATGAIARTMTNINNGGKTPVAGIIHAVVLLLIFLFLMPLAQYIPMACLAGVLVVVSYNMCGIPSFLGILRNPKSDVTVLLVTFFLTIIFDLTIAIEVGIIIACLLFMRRMAETSDVHLVRDIDIEAESDLSAHNDEHLVVPNNVEMYEIDGPYFFGAGNKAEELMSRFNEKPAVRIIRMRHVPFIDSTGIHNLTNIIISSKQQGIDVVLSGVNPKVHDVLEKAHFYDLIGEDHICPHIDVALEKAKELADK</sequence>
<dbReference type="EMBL" id="SRZC01000020">
    <property type="protein sequence ID" value="TGX80973.1"/>
    <property type="molecule type" value="Genomic_DNA"/>
</dbReference>